<name>A0ABD5X2D6_9EURY</name>
<evidence type="ECO:0000313" key="1">
    <source>
        <dbReference type="EMBL" id="MFC7124674.1"/>
    </source>
</evidence>
<dbReference type="EMBL" id="JBHSZQ010000001">
    <property type="protein sequence ID" value="MFC7124674.1"/>
    <property type="molecule type" value="Genomic_DNA"/>
</dbReference>
<proteinExistence type="predicted"/>
<comment type="caution">
    <text evidence="1">The sequence shown here is derived from an EMBL/GenBank/DDBJ whole genome shotgun (WGS) entry which is preliminary data.</text>
</comment>
<dbReference type="RefSeq" id="WP_267637586.1">
    <property type="nucleotide sequence ID" value="NZ_JAODIY010000010.1"/>
</dbReference>
<protein>
    <submittedName>
        <fullName evidence="1">DUF5830 family protein</fullName>
    </submittedName>
</protein>
<dbReference type="Proteomes" id="UP001596414">
    <property type="component" value="Unassembled WGS sequence"/>
</dbReference>
<dbReference type="Pfam" id="PF19148">
    <property type="entry name" value="DUF5830"/>
    <property type="match status" value="1"/>
</dbReference>
<sequence>MSGHDEDPLTETVELGVELLAHLEDPKLSLKEALDRLETLTTDPAVTREILDTAELRGIIEREDGLIRSTSGQFVSFEADVTSREGEFVCRRCGTSITTGYFIEFDAGEHGPFGSSCIRKVTGRE</sequence>
<reference evidence="1 2" key="1">
    <citation type="journal article" date="2014" name="Int. J. Syst. Evol. Microbiol.">
        <title>Complete genome sequence of Corynebacterium casei LMG S-19264T (=DSM 44701T), isolated from a smear-ripened cheese.</title>
        <authorList>
            <consortium name="US DOE Joint Genome Institute (JGI-PGF)"/>
            <person name="Walter F."/>
            <person name="Albersmeier A."/>
            <person name="Kalinowski J."/>
            <person name="Ruckert C."/>
        </authorList>
    </citation>
    <scope>NUCLEOTIDE SEQUENCE [LARGE SCALE GENOMIC DNA]</scope>
    <source>
        <strain evidence="1 2">CGMCC 4.7215</strain>
    </source>
</reference>
<dbReference type="AlphaFoldDB" id="A0ABD5X2D6"/>
<evidence type="ECO:0000313" key="2">
    <source>
        <dbReference type="Proteomes" id="UP001596414"/>
    </source>
</evidence>
<gene>
    <name evidence="1" type="ORF">ACFQJ7_01265</name>
</gene>
<accession>A0ABD5X2D6</accession>
<dbReference type="InterPro" id="IPR043870">
    <property type="entry name" value="DUF5830"/>
</dbReference>
<organism evidence="1 2">
    <name type="scientific">Halovenus rubra</name>
    <dbReference type="NCBI Taxonomy" id="869890"/>
    <lineage>
        <taxon>Archaea</taxon>
        <taxon>Methanobacteriati</taxon>
        <taxon>Methanobacteriota</taxon>
        <taxon>Stenosarchaea group</taxon>
        <taxon>Halobacteria</taxon>
        <taxon>Halobacteriales</taxon>
        <taxon>Haloarculaceae</taxon>
        <taxon>Halovenus</taxon>
    </lineage>
</organism>